<protein>
    <submittedName>
        <fullName evidence="1">Uncharacterized protein</fullName>
    </submittedName>
</protein>
<name>A0A1Y2LW29_EPING</name>
<reference evidence="1 2" key="1">
    <citation type="journal article" date="2017" name="Genome Announc.">
        <title>Genome sequence of the saprophytic ascomycete Epicoccum nigrum ICMP 19927 strain isolated from New Zealand.</title>
        <authorList>
            <person name="Fokin M."/>
            <person name="Fleetwood D."/>
            <person name="Weir B.S."/>
            <person name="Villas-Boas S.G."/>
        </authorList>
    </citation>
    <scope>NUCLEOTIDE SEQUENCE [LARGE SCALE GENOMIC DNA]</scope>
    <source>
        <strain evidence="1 2">ICMP 19927</strain>
    </source>
</reference>
<evidence type="ECO:0000313" key="2">
    <source>
        <dbReference type="Proteomes" id="UP000193240"/>
    </source>
</evidence>
<dbReference type="InParanoid" id="A0A1Y2LW29"/>
<keyword evidence="2" id="KW-1185">Reference proteome</keyword>
<evidence type="ECO:0000313" key="1">
    <source>
        <dbReference type="EMBL" id="OSS48085.1"/>
    </source>
</evidence>
<sequence>MLMRLIPQAVPHSIRVTITAQRNIKLQKLIPTLLACFLFFFANESPCRSASCTCQYMIRTNFPLFKVLLFNDAQGAGNFPASIKYLSWAQGNQCLCRFATRSL</sequence>
<proteinExistence type="predicted"/>
<organism evidence="1 2">
    <name type="scientific">Epicoccum nigrum</name>
    <name type="common">Soil fungus</name>
    <name type="synonym">Epicoccum purpurascens</name>
    <dbReference type="NCBI Taxonomy" id="105696"/>
    <lineage>
        <taxon>Eukaryota</taxon>
        <taxon>Fungi</taxon>
        <taxon>Dikarya</taxon>
        <taxon>Ascomycota</taxon>
        <taxon>Pezizomycotina</taxon>
        <taxon>Dothideomycetes</taxon>
        <taxon>Pleosporomycetidae</taxon>
        <taxon>Pleosporales</taxon>
        <taxon>Pleosporineae</taxon>
        <taxon>Didymellaceae</taxon>
        <taxon>Epicoccum</taxon>
    </lineage>
</organism>
<dbReference type="Proteomes" id="UP000193240">
    <property type="component" value="Unassembled WGS sequence"/>
</dbReference>
<dbReference type="EMBL" id="KZ107847">
    <property type="protein sequence ID" value="OSS48085.1"/>
    <property type="molecule type" value="Genomic_DNA"/>
</dbReference>
<gene>
    <name evidence="1" type="ORF">B5807_06619</name>
</gene>
<accession>A0A1Y2LW29</accession>
<dbReference type="AlphaFoldDB" id="A0A1Y2LW29"/>